<evidence type="ECO:0000256" key="1">
    <source>
        <dbReference type="SAM" id="MobiDB-lite"/>
    </source>
</evidence>
<dbReference type="InterPro" id="IPR014580">
    <property type="entry name" value="UCP033199"/>
</dbReference>
<evidence type="ECO:0000313" key="3">
    <source>
        <dbReference type="Proteomes" id="UP000540656"/>
    </source>
</evidence>
<evidence type="ECO:0000313" key="2">
    <source>
        <dbReference type="EMBL" id="NYG57205.1"/>
    </source>
</evidence>
<gene>
    <name evidence="2" type="ORF">BJ980_000128</name>
</gene>
<dbReference type="Gene3D" id="1.10.8.290">
    <property type="entry name" value="uncharacterized protein sp1917 domain"/>
    <property type="match status" value="1"/>
</dbReference>
<dbReference type="EMBL" id="JACCAA010000001">
    <property type="protein sequence ID" value="NYG57205.1"/>
    <property type="molecule type" value="Genomic_DNA"/>
</dbReference>
<sequence length="184" mass="19965">MRIFRAPFASVHPLYVAKAERKGRTRAEVDEVIRWLTGFSQAELEQHLAEETTFEEFFGAARLNPAASLITGSVCGVRVQDVEDPLMQQIRWLDKLVDELARGKAMEKVLRRPGPTEPGSAAGSTSITTDRGPDFDGVRIGRPATGALIDAGHRTLADLPADLDELLTLHGVGPAAVKRLAAAR</sequence>
<dbReference type="Proteomes" id="UP000540656">
    <property type="component" value="Unassembled WGS sequence"/>
</dbReference>
<organism evidence="2 3">
    <name type="scientific">Nocardioides daedukensis</name>
    <dbReference type="NCBI Taxonomy" id="634462"/>
    <lineage>
        <taxon>Bacteria</taxon>
        <taxon>Bacillati</taxon>
        <taxon>Actinomycetota</taxon>
        <taxon>Actinomycetes</taxon>
        <taxon>Propionibacteriales</taxon>
        <taxon>Nocardioidaceae</taxon>
        <taxon>Nocardioides</taxon>
    </lineage>
</organism>
<reference evidence="2 3" key="1">
    <citation type="submission" date="2020-07" db="EMBL/GenBank/DDBJ databases">
        <title>Sequencing the genomes of 1000 actinobacteria strains.</title>
        <authorList>
            <person name="Klenk H.-P."/>
        </authorList>
    </citation>
    <scope>NUCLEOTIDE SEQUENCE [LARGE SCALE GENOMIC DNA]</scope>
    <source>
        <strain evidence="2 3">DSM 23819</strain>
    </source>
</reference>
<comment type="caution">
    <text evidence="2">The sequence shown here is derived from an EMBL/GenBank/DDBJ whole genome shotgun (WGS) entry which is preliminary data.</text>
</comment>
<dbReference type="AlphaFoldDB" id="A0A7Y9RVU7"/>
<proteinExistence type="predicted"/>
<name>A0A7Y9RVU7_9ACTN</name>
<feature type="region of interest" description="Disordered" evidence="1">
    <location>
        <begin position="110"/>
        <end position="136"/>
    </location>
</feature>
<dbReference type="RefSeq" id="WP_246279899.1">
    <property type="nucleotide sequence ID" value="NZ_JACCAA010000001.1"/>
</dbReference>
<protein>
    <recommendedName>
        <fullName evidence="4">DUF2200 domain-containing protein</fullName>
    </recommendedName>
</protein>
<dbReference type="InterPro" id="IPR023204">
    <property type="entry name" value="SP1917_dom_sf"/>
</dbReference>
<evidence type="ECO:0008006" key="4">
    <source>
        <dbReference type="Google" id="ProtNLM"/>
    </source>
</evidence>
<keyword evidence="3" id="KW-1185">Reference proteome</keyword>
<accession>A0A7Y9RVU7</accession>
<dbReference type="Pfam" id="PF09966">
    <property type="entry name" value="DUF2200"/>
    <property type="match status" value="1"/>
</dbReference>